<name>A0A6A6HT44_9PLEO</name>
<reference evidence="1" key="1">
    <citation type="journal article" date="2020" name="Stud. Mycol.">
        <title>101 Dothideomycetes genomes: a test case for predicting lifestyles and emergence of pathogens.</title>
        <authorList>
            <person name="Haridas S."/>
            <person name="Albert R."/>
            <person name="Binder M."/>
            <person name="Bloem J."/>
            <person name="Labutti K."/>
            <person name="Salamov A."/>
            <person name="Andreopoulos B."/>
            <person name="Baker S."/>
            <person name="Barry K."/>
            <person name="Bills G."/>
            <person name="Bluhm B."/>
            <person name="Cannon C."/>
            <person name="Castanera R."/>
            <person name="Culley D."/>
            <person name="Daum C."/>
            <person name="Ezra D."/>
            <person name="Gonzalez J."/>
            <person name="Henrissat B."/>
            <person name="Kuo A."/>
            <person name="Liang C."/>
            <person name="Lipzen A."/>
            <person name="Lutzoni F."/>
            <person name="Magnuson J."/>
            <person name="Mondo S."/>
            <person name="Nolan M."/>
            <person name="Ohm R."/>
            <person name="Pangilinan J."/>
            <person name="Park H.-J."/>
            <person name="Ramirez L."/>
            <person name="Alfaro M."/>
            <person name="Sun H."/>
            <person name="Tritt A."/>
            <person name="Yoshinaga Y."/>
            <person name="Zwiers L.-H."/>
            <person name="Turgeon B."/>
            <person name="Goodwin S."/>
            <person name="Spatafora J."/>
            <person name="Crous P."/>
            <person name="Grigoriev I."/>
        </authorList>
    </citation>
    <scope>NUCLEOTIDE SEQUENCE</scope>
    <source>
        <strain evidence="1">CBS 122368</strain>
    </source>
</reference>
<dbReference type="InterPro" id="IPR046670">
    <property type="entry name" value="DUF6540"/>
</dbReference>
<dbReference type="RefSeq" id="XP_033675976.1">
    <property type="nucleotide sequence ID" value="XM_033830519.1"/>
</dbReference>
<dbReference type="AlphaFoldDB" id="A0A6A6HT44"/>
<protein>
    <submittedName>
        <fullName evidence="1">Uncharacterized protein</fullName>
    </submittedName>
</protein>
<keyword evidence="2" id="KW-1185">Reference proteome</keyword>
<dbReference type="EMBL" id="ML987214">
    <property type="protein sequence ID" value="KAF2240972.1"/>
    <property type="molecule type" value="Genomic_DNA"/>
</dbReference>
<accession>A0A6A6HT44</accession>
<dbReference type="Proteomes" id="UP000800094">
    <property type="component" value="Unassembled WGS sequence"/>
</dbReference>
<dbReference type="Pfam" id="PF20174">
    <property type="entry name" value="DUF6540"/>
    <property type="match status" value="1"/>
</dbReference>
<evidence type="ECO:0000313" key="2">
    <source>
        <dbReference type="Proteomes" id="UP000800094"/>
    </source>
</evidence>
<dbReference type="OrthoDB" id="4232264at2759"/>
<organism evidence="1 2">
    <name type="scientific">Trematosphaeria pertusa</name>
    <dbReference type="NCBI Taxonomy" id="390896"/>
    <lineage>
        <taxon>Eukaryota</taxon>
        <taxon>Fungi</taxon>
        <taxon>Dikarya</taxon>
        <taxon>Ascomycota</taxon>
        <taxon>Pezizomycotina</taxon>
        <taxon>Dothideomycetes</taxon>
        <taxon>Pleosporomycetidae</taxon>
        <taxon>Pleosporales</taxon>
        <taxon>Massarineae</taxon>
        <taxon>Trematosphaeriaceae</taxon>
        <taxon>Trematosphaeria</taxon>
    </lineage>
</organism>
<dbReference type="GeneID" id="54583849"/>
<sequence length="136" mass="15141">MASTETVWYNVYIVYFTQPSGPAHEGIALVPAQLEGQAAGRFYHVKGTVGIGMDYECRPGYNFGRSRSFKDKVYQFQLPKSYLSNFEHIASTRPPPYDPRALTEREPDPPVRDCAAWVAEVLAEVRALLRSGGLAA</sequence>
<gene>
    <name evidence="1" type="ORF">BU26DRAFT_525514</name>
</gene>
<evidence type="ECO:0000313" key="1">
    <source>
        <dbReference type="EMBL" id="KAF2240972.1"/>
    </source>
</evidence>
<proteinExistence type="predicted"/>